<dbReference type="GO" id="GO:0003700">
    <property type="term" value="F:DNA-binding transcription factor activity"/>
    <property type="evidence" value="ECO:0007669"/>
    <property type="project" value="TreeGrafter"/>
</dbReference>
<dbReference type="Pfam" id="PF00440">
    <property type="entry name" value="TetR_N"/>
    <property type="match status" value="1"/>
</dbReference>
<evidence type="ECO:0000256" key="5">
    <source>
        <dbReference type="SAM" id="MobiDB-lite"/>
    </source>
</evidence>
<evidence type="ECO:0000313" key="7">
    <source>
        <dbReference type="EMBL" id="MWB97546.1"/>
    </source>
</evidence>
<feature type="DNA-binding region" description="H-T-H motif" evidence="4">
    <location>
        <begin position="51"/>
        <end position="70"/>
    </location>
</feature>
<sequence>MSQTATEPRPRANARRPAGERGNVRGEATRQRILDAAERLFAEHGISAVALRDIGVAAGQRNHAAVQYHFGDRDGLVAALMESRGAQSESIRTDMVAELMLGGEVPTVADVVAAFVRPLAIHVRPDNHYLAFLSLYITEEGGYEGLAPQGLHTGAAVVSLRALLAKLLPEVPAAVLDERWWVALTSAVHALARYQSAQQKRAQAAKLDVLLDDLVVFLSAGLGAPLVPGDPRVATG</sequence>
<dbReference type="Gene3D" id="1.10.357.10">
    <property type="entry name" value="Tetracycline Repressor, domain 2"/>
    <property type="match status" value="1"/>
</dbReference>
<feature type="region of interest" description="Disordered" evidence="5">
    <location>
        <begin position="1"/>
        <end position="27"/>
    </location>
</feature>
<reference evidence="7 8" key="1">
    <citation type="submission" date="2019-12" db="EMBL/GenBank/DDBJ databases">
        <authorList>
            <person name="Kim Y.S."/>
        </authorList>
    </citation>
    <scope>NUCLEOTIDE SEQUENCE [LARGE SCALE GENOMIC DNA]</scope>
    <source>
        <strain evidence="7 8">MMS17-SY077</strain>
    </source>
</reference>
<dbReference type="GO" id="GO:0000976">
    <property type="term" value="F:transcription cis-regulatory region binding"/>
    <property type="evidence" value="ECO:0007669"/>
    <property type="project" value="TreeGrafter"/>
</dbReference>
<accession>A0A6I4NSW0</accession>
<evidence type="ECO:0000256" key="4">
    <source>
        <dbReference type="PROSITE-ProRule" id="PRU00335"/>
    </source>
</evidence>
<dbReference type="EMBL" id="WSTA01000008">
    <property type="protein sequence ID" value="MWB97546.1"/>
    <property type="molecule type" value="Genomic_DNA"/>
</dbReference>
<evidence type="ECO:0000256" key="1">
    <source>
        <dbReference type="ARBA" id="ARBA00023015"/>
    </source>
</evidence>
<evidence type="ECO:0000256" key="2">
    <source>
        <dbReference type="ARBA" id="ARBA00023125"/>
    </source>
</evidence>
<dbReference type="RefSeq" id="WP_160422891.1">
    <property type="nucleotide sequence ID" value="NZ_WSTA01000008.1"/>
</dbReference>
<gene>
    <name evidence="7" type="ORF">GB864_03105</name>
</gene>
<dbReference type="InterPro" id="IPR009057">
    <property type="entry name" value="Homeodomain-like_sf"/>
</dbReference>
<feature type="domain" description="HTH tetR-type" evidence="6">
    <location>
        <begin position="27"/>
        <end position="88"/>
    </location>
</feature>
<keyword evidence="1" id="KW-0805">Transcription regulation</keyword>
<dbReference type="PANTHER" id="PTHR30055">
    <property type="entry name" value="HTH-TYPE TRANSCRIPTIONAL REGULATOR RUTR"/>
    <property type="match status" value="1"/>
</dbReference>
<proteinExistence type="predicted"/>
<dbReference type="AlphaFoldDB" id="A0A6I4NSW0"/>
<comment type="caution">
    <text evidence="7">The sequence shown here is derived from an EMBL/GenBank/DDBJ whole genome shotgun (WGS) entry which is preliminary data.</text>
</comment>
<keyword evidence="8" id="KW-1185">Reference proteome</keyword>
<keyword evidence="2 4" id="KW-0238">DNA-binding</keyword>
<dbReference type="Proteomes" id="UP000438182">
    <property type="component" value="Unassembled WGS sequence"/>
</dbReference>
<protein>
    <submittedName>
        <fullName evidence="7">TetR family transcriptional regulator</fullName>
    </submittedName>
</protein>
<evidence type="ECO:0000259" key="6">
    <source>
        <dbReference type="PROSITE" id="PS50977"/>
    </source>
</evidence>
<keyword evidence="3" id="KW-0804">Transcription</keyword>
<name>A0A6I4NSW0_9MICO</name>
<feature type="compositionally biased region" description="Basic and acidic residues" evidence="5">
    <location>
        <begin position="17"/>
        <end position="27"/>
    </location>
</feature>
<evidence type="ECO:0000256" key="3">
    <source>
        <dbReference type="ARBA" id="ARBA00023163"/>
    </source>
</evidence>
<dbReference type="SUPFAM" id="SSF46689">
    <property type="entry name" value="Homeodomain-like"/>
    <property type="match status" value="1"/>
</dbReference>
<dbReference type="PROSITE" id="PS50977">
    <property type="entry name" value="HTH_TETR_2"/>
    <property type="match status" value="1"/>
</dbReference>
<dbReference type="InterPro" id="IPR001647">
    <property type="entry name" value="HTH_TetR"/>
</dbReference>
<dbReference type="PANTHER" id="PTHR30055:SF234">
    <property type="entry name" value="HTH-TYPE TRANSCRIPTIONAL REGULATOR BETI"/>
    <property type="match status" value="1"/>
</dbReference>
<dbReference type="InterPro" id="IPR050109">
    <property type="entry name" value="HTH-type_TetR-like_transc_reg"/>
</dbReference>
<organism evidence="7 8">
    <name type="scientific">Agromyces seonyuensis</name>
    <dbReference type="NCBI Taxonomy" id="2662446"/>
    <lineage>
        <taxon>Bacteria</taxon>
        <taxon>Bacillati</taxon>
        <taxon>Actinomycetota</taxon>
        <taxon>Actinomycetes</taxon>
        <taxon>Micrococcales</taxon>
        <taxon>Microbacteriaceae</taxon>
        <taxon>Agromyces</taxon>
    </lineage>
</organism>
<evidence type="ECO:0000313" key="8">
    <source>
        <dbReference type="Proteomes" id="UP000438182"/>
    </source>
</evidence>